<comment type="similarity">
    <text evidence="2">Belongs to the WD repeat EDC4 family.</text>
</comment>
<dbReference type="PANTHER" id="PTHR15598:SF5">
    <property type="entry name" value="ENHANCER OF MRNA-DECAPPING PROTEIN 4"/>
    <property type="match status" value="1"/>
</dbReference>
<feature type="compositionally biased region" description="Polar residues" evidence="6">
    <location>
        <begin position="299"/>
        <end position="314"/>
    </location>
</feature>
<dbReference type="GO" id="GO:0031087">
    <property type="term" value="P:deadenylation-independent decapping of nuclear-transcribed mRNA"/>
    <property type="evidence" value="ECO:0007669"/>
    <property type="project" value="InterPro"/>
</dbReference>
<evidence type="ECO:0000313" key="8">
    <source>
        <dbReference type="Proteomes" id="UP000504637"/>
    </source>
</evidence>
<keyword evidence="5" id="KW-0677">Repeat</keyword>
<keyword evidence="3" id="KW-0963">Cytoplasm</keyword>
<feature type="compositionally biased region" description="Polar residues" evidence="6">
    <location>
        <begin position="54"/>
        <end position="68"/>
    </location>
</feature>
<feature type="compositionally biased region" description="Low complexity" evidence="6">
    <location>
        <begin position="18"/>
        <end position="40"/>
    </location>
</feature>
<evidence type="ECO:0000259" key="7">
    <source>
        <dbReference type="Pfam" id="PF24106"/>
    </source>
</evidence>
<reference evidence="9" key="1">
    <citation type="submission" date="2020-01" db="EMBL/GenBank/DDBJ databases">
        <authorList>
            <consortium name="DOE Joint Genome Institute"/>
            <person name="Haridas S."/>
            <person name="Albert R."/>
            <person name="Binder M."/>
            <person name="Bloem J."/>
            <person name="Labutti K."/>
            <person name="Salamov A."/>
            <person name="Andreopoulos B."/>
            <person name="Baker S.E."/>
            <person name="Barry K."/>
            <person name="Bills G."/>
            <person name="Bluhm B.H."/>
            <person name="Cannon C."/>
            <person name="Castanera R."/>
            <person name="Culley D.E."/>
            <person name="Daum C."/>
            <person name="Ezra D."/>
            <person name="Gonzalez J.B."/>
            <person name="Henrissat B."/>
            <person name="Kuo A."/>
            <person name="Liang C."/>
            <person name="Lipzen A."/>
            <person name="Lutzoni F."/>
            <person name="Magnuson J."/>
            <person name="Mondo S."/>
            <person name="Nolan M."/>
            <person name="Ohm R."/>
            <person name="Pangilinan J."/>
            <person name="Park H.-J."/>
            <person name="Ramirez L."/>
            <person name="Alfaro M."/>
            <person name="Sun H."/>
            <person name="Tritt A."/>
            <person name="Yoshinaga Y."/>
            <person name="Zwiers L.-H."/>
            <person name="Turgeon B.G."/>
            <person name="Goodwin S.B."/>
            <person name="Spatafora J.W."/>
            <person name="Crous P.W."/>
            <person name="Grigoriev I.V."/>
        </authorList>
    </citation>
    <scope>NUCLEOTIDE SEQUENCE</scope>
    <source>
        <strain evidence="9">CBS 342.82</strain>
    </source>
</reference>
<protein>
    <recommendedName>
        <fullName evidence="7">EDC4-like protein pdc1 beta-propeller domain-containing protein</fullName>
    </recommendedName>
</protein>
<dbReference type="GeneID" id="54361535"/>
<feature type="compositionally biased region" description="Polar residues" evidence="6">
    <location>
        <begin position="925"/>
        <end position="944"/>
    </location>
</feature>
<feature type="region of interest" description="Disordered" evidence="6">
    <location>
        <begin position="202"/>
        <end position="264"/>
    </location>
</feature>
<evidence type="ECO:0000256" key="6">
    <source>
        <dbReference type="SAM" id="MobiDB-lite"/>
    </source>
</evidence>
<dbReference type="SUPFAM" id="SSF50978">
    <property type="entry name" value="WD40 repeat-like"/>
    <property type="match status" value="1"/>
</dbReference>
<dbReference type="InterPro" id="IPR015943">
    <property type="entry name" value="WD40/YVTN_repeat-like_dom_sf"/>
</dbReference>
<dbReference type="OrthoDB" id="21128at2759"/>
<dbReference type="PANTHER" id="PTHR15598">
    <property type="entry name" value="ENHANCER OF MRNA-DECAPPING PROTEIN 4"/>
    <property type="match status" value="1"/>
</dbReference>
<evidence type="ECO:0000256" key="5">
    <source>
        <dbReference type="ARBA" id="ARBA00022737"/>
    </source>
</evidence>
<dbReference type="Pfam" id="PF24106">
    <property type="entry name" value="Beta-prop_EDC4L"/>
    <property type="match status" value="1"/>
</dbReference>
<reference evidence="9" key="3">
    <citation type="submission" date="2025-08" db="UniProtKB">
        <authorList>
            <consortium name="RefSeq"/>
        </authorList>
    </citation>
    <scope>IDENTIFICATION</scope>
    <source>
        <strain evidence="9">CBS 342.82</strain>
    </source>
</reference>
<gene>
    <name evidence="9" type="ORF">K489DRAFT_375672</name>
</gene>
<feature type="region of interest" description="Disordered" evidence="6">
    <location>
        <begin position="1"/>
        <end position="81"/>
    </location>
</feature>
<proteinExistence type="inferred from homology"/>
<feature type="region of interest" description="Disordered" evidence="6">
    <location>
        <begin position="294"/>
        <end position="373"/>
    </location>
</feature>
<feature type="compositionally biased region" description="Polar residues" evidence="6">
    <location>
        <begin position="880"/>
        <end position="895"/>
    </location>
</feature>
<dbReference type="RefSeq" id="XP_033464592.1">
    <property type="nucleotide sequence ID" value="XM_033603735.1"/>
</dbReference>
<dbReference type="GO" id="GO:0000932">
    <property type="term" value="C:P-body"/>
    <property type="evidence" value="ECO:0007669"/>
    <property type="project" value="UniProtKB-SubCell"/>
</dbReference>
<keyword evidence="8" id="KW-1185">Reference proteome</keyword>
<dbReference type="InterPro" id="IPR055393">
    <property type="entry name" value="Beta-prop_EDC4L"/>
</dbReference>
<comment type="subcellular location">
    <subcellularLocation>
        <location evidence="1">Cytoplasm</location>
        <location evidence="1">P-body</location>
    </subcellularLocation>
</comment>
<feature type="compositionally biased region" description="Polar residues" evidence="6">
    <location>
        <begin position="247"/>
        <end position="264"/>
    </location>
</feature>
<evidence type="ECO:0000313" key="9">
    <source>
        <dbReference type="RefSeq" id="XP_033464592.1"/>
    </source>
</evidence>
<organism evidence="9">
    <name type="scientific">Dissoconium aciculare CBS 342.82</name>
    <dbReference type="NCBI Taxonomy" id="1314786"/>
    <lineage>
        <taxon>Eukaryota</taxon>
        <taxon>Fungi</taxon>
        <taxon>Dikarya</taxon>
        <taxon>Ascomycota</taxon>
        <taxon>Pezizomycotina</taxon>
        <taxon>Dothideomycetes</taxon>
        <taxon>Dothideomycetidae</taxon>
        <taxon>Mycosphaerellales</taxon>
        <taxon>Dissoconiaceae</taxon>
        <taxon>Dissoconium</taxon>
    </lineage>
</organism>
<name>A0A6J3MHZ2_9PEZI</name>
<evidence type="ECO:0000256" key="2">
    <source>
        <dbReference type="ARBA" id="ARBA00009639"/>
    </source>
</evidence>
<evidence type="ECO:0000256" key="4">
    <source>
        <dbReference type="ARBA" id="ARBA00022574"/>
    </source>
</evidence>
<evidence type="ECO:0000256" key="3">
    <source>
        <dbReference type="ARBA" id="ARBA00022490"/>
    </source>
</evidence>
<feature type="region of interest" description="Disordered" evidence="6">
    <location>
        <begin position="877"/>
        <end position="1009"/>
    </location>
</feature>
<feature type="domain" description="EDC4-like protein pdc1 beta-propeller" evidence="7">
    <location>
        <begin position="536"/>
        <end position="749"/>
    </location>
</feature>
<feature type="compositionally biased region" description="Polar residues" evidence="6">
    <location>
        <begin position="957"/>
        <end position="978"/>
    </location>
</feature>
<dbReference type="Proteomes" id="UP000504637">
    <property type="component" value="Unplaced"/>
</dbReference>
<reference evidence="9" key="2">
    <citation type="submission" date="2020-04" db="EMBL/GenBank/DDBJ databases">
        <authorList>
            <consortium name="NCBI Genome Project"/>
        </authorList>
    </citation>
    <scope>NUCLEOTIDE SEQUENCE</scope>
    <source>
        <strain evidence="9">CBS 342.82</strain>
    </source>
</reference>
<feature type="compositionally biased region" description="Low complexity" evidence="6">
    <location>
        <begin position="979"/>
        <end position="990"/>
    </location>
</feature>
<dbReference type="Gene3D" id="2.130.10.10">
    <property type="entry name" value="YVTN repeat-like/Quinoprotein amine dehydrogenase"/>
    <property type="match status" value="1"/>
</dbReference>
<dbReference type="InterPro" id="IPR045152">
    <property type="entry name" value="EDC4-like"/>
</dbReference>
<keyword evidence="4" id="KW-0853">WD repeat</keyword>
<sequence length="1398" mass="152073">MADLQELFSRLKAAATEPSPAVHSQSQSPSQSSLWAQPPANHQHIITSPPPHATITSVRPSSILSSSHPMAVANTPASDQERSNHLLSLLKFTQPSNVPPSSTSPMANLQNVGVSRSASSYNPGLPAYDGGNPRPLSAADLMANLQRNSQSPIAQTTVISDKRQSIPTPAAAQQDFLLHLLKPSSRLAQSGNAADSALPTLAASSEPHNSPVPHFGSPSIDQTVFEAPQPTKPSRFNYINPFDELHSSSPLNAASNPKASPSNPQTFEILKHARDTSVPQAEELLAPVAKAKKAGAGDTASQGATDSGSTSVSKALQGVGEKADKEAEQALTAAESKDQSRNDSSSAALPTRQKEQKVPANTDEVGSSWESAEDDEASACAVDVYNFPMKPFVSLQIKQMPEARPIRQDNFMVVAQLKKDFDQIDRCLVTASQTHIIYAQVATKKDNGGFRVIRQDNGQHKQVFRSSGERIFNVQLCSTNVRGDDVETVLGTGVNGSIFWTSLNKSRGDLFEDDDVESQGFVMPPVATIEENTSGSPVKTRAKMSSRHPAFFGVARGKQIYIIAPDAAKQPQYCPFTTRKVDSDKFFQERSLKINTGKAGKDFCFSEDDSVIVSLDKTGRFKFWDIRELTSQITTTNGRQEPVELREPMWTMNAAASGSKPDEKPSVSSIMFLDKERPTVKGTALRYMIIGFKQNHILQLWDLGLGKAVQEIRLPHEKDSDGICSISYHAKSGIITVGHPTRNSIYFIHLSAPKYPLQAMEQAKYIALLAREDSKLLPRPESTAIMSGLREFSFAKVGQLRSVDMLKTPVENASEGGSTDETLFELYIMHSRGVVGVPIKREDLGWDAAGKMVNPKDALAEGVIDISELIQPHKLPALSEQGTADNATKQNTKPGQSKKEDLTKSIDASKIATLTSRPEAKRDTPVSNLNNHEPKHSQATTSAPENRPTEAAGPNEAQGQSQDIQSQLTAQTAGTQRGKSPSKTKPTSSTANVAKKALPPPTSASAQTSITGDEFQSLLNKQSENLYQRIDNERRAQDASAGAKQEALLRLVSSTLTDNVDRSLNHIVSNSIQQEVLPMLNDIISKVIDRNIADSLPQHLSSSIQTALKGHLPSALQNALKEKDFHRSISETTANQVANKVQAQVSTLLQQALPNMATQASLKLVADLEQRMSQKLQLAETERKADAAKIDGLISIVNRMSITMESLSDLQSATQDALLKMQRDVATVARASVSRPSPTVPAEEPRVEGPVELQSDPEDEEVARITQTLLAKEYENATIQWISSDRQADLFDNLFVRVNMNYLDYVSPLVSLTVSAAITSSFSTNIEERLAWLKKVLDSIDIRHPDIRDVAPKIMDVLSQRLRGAYLALSEESPRPEGTLHSIVALSQQVSEVRRLTA</sequence>
<evidence type="ECO:0000256" key="1">
    <source>
        <dbReference type="ARBA" id="ARBA00004201"/>
    </source>
</evidence>
<feature type="region of interest" description="Disordered" evidence="6">
    <location>
        <begin position="1230"/>
        <end position="1259"/>
    </location>
</feature>
<accession>A0A6J3MHZ2</accession>
<dbReference type="InterPro" id="IPR036322">
    <property type="entry name" value="WD40_repeat_dom_sf"/>
</dbReference>